<evidence type="ECO:0000313" key="3">
    <source>
        <dbReference type="Proteomes" id="UP000253410"/>
    </source>
</evidence>
<feature type="transmembrane region" description="Helical" evidence="1">
    <location>
        <begin position="373"/>
        <end position="390"/>
    </location>
</feature>
<feature type="transmembrane region" description="Helical" evidence="1">
    <location>
        <begin position="292"/>
        <end position="319"/>
    </location>
</feature>
<protein>
    <recommendedName>
        <fullName evidence="4">Glycosyltransferase RgtA/B/C/D-like domain-containing protein</fullName>
    </recommendedName>
</protein>
<feature type="transmembrane region" description="Helical" evidence="1">
    <location>
        <begin position="100"/>
        <end position="118"/>
    </location>
</feature>
<keyword evidence="1" id="KW-1133">Transmembrane helix</keyword>
<feature type="transmembrane region" description="Helical" evidence="1">
    <location>
        <begin position="179"/>
        <end position="200"/>
    </location>
</feature>
<dbReference type="EMBL" id="QFFJ01000002">
    <property type="protein sequence ID" value="RBL90418.1"/>
    <property type="molecule type" value="Genomic_DNA"/>
</dbReference>
<keyword evidence="1" id="KW-0812">Transmembrane</keyword>
<dbReference type="RefSeq" id="WP_113619167.1">
    <property type="nucleotide sequence ID" value="NZ_QFFJ01000002.1"/>
</dbReference>
<evidence type="ECO:0000313" key="2">
    <source>
        <dbReference type="EMBL" id="RBL90418.1"/>
    </source>
</evidence>
<reference evidence="2 3" key="1">
    <citation type="submission" date="2018-05" db="EMBL/GenBank/DDBJ databases">
        <title>Chitinophaga sp. K3CV102501T nov., isolated from isolated from a monsoon evergreen broad-leaved forest soil.</title>
        <authorList>
            <person name="Lv Y."/>
        </authorList>
    </citation>
    <scope>NUCLEOTIDE SEQUENCE [LARGE SCALE GENOMIC DNA]</scope>
    <source>
        <strain evidence="2 3">GDMCC 1.1325</strain>
    </source>
</reference>
<feature type="transmembrane region" description="Helical" evidence="1">
    <location>
        <begin position="397"/>
        <end position="415"/>
    </location>
</feature>
<organism evidence="2 3">
    <name type="scientific">Chitinophaga flava</name>
    <dbReference type="NCBI Taxonomy" id="2259036"/>
    <lineage>
        <taxon>Bacteria</taxon>
        <taxon>Pseudomonadati</taxon>
        <taxon>Bacteroidota</taxon>
        <taxon>Chitinophagia</taxon>
        <taxon>Chitinophagales</taxon>
        <taxon>Chitinophagaceae</taxon>
        <taxon>Chitinophaga</taxon>
    </lineage>
</organism>
<dbReference type="OrthoDB" id="9785181at2"/>
<feature type="transmembrane region" description="Helical" evidence="1">
    <location>
        <begin position="9"/>
        <end position="29"/>
    </location>
</feature>
<gene>
    <name evidence="2" type="ORF">DF182_28575</name>
</gene>
<keyword evidence="3" id="KW-1185">Reference proteome</keyword>
<feature type="transmembrane region" description="Helical" evidence="1">
    <location>
        <begin position="76"/>
        <end position="94"/>
    </location>
</feature>
<feature type="transmembrane region" description="Helical" evidence="1">
    <location>
        <begin position="260"/>
        <end position="280"/>
    </location>
</feature>
<dbReference type="AlphaFoldDB" id="A0A365XWF6"/>
<dbReference type="Proteomes" id="UP000253410">
    <property type="component" value="Unassembled WGS sequence"/>
</dbReference>
<name>A0A365XWF6_9BACT</name>
<accession>A0A365XWF6</accession>
<sequence length="630" mass="72203">MKSLKRYDYLIYTFIFVVISVIWSQLSNFTWDDDAITRLMNVQDARHNSLQWLSAWNRPLFVVLFYLPIQAFGKTGAMLLMVALTAISGILLYKGLRHKGVPHASVAVVFLLFQTFLFGIARDAMTEPLASFLICLGLYCFYTEKFQWFALIGGLLPLARSEGILLMPFWLYPLLQRRLYHYIPLMAAGMLAWALGWYAYSGRPLALMQELLSSGNSKNRYAHVSLTHHSGKYVYVLGPVAFFFFLWGYLGSLRKMLSDYFVLLQFTVGFLVYVIFAVYMDLGQSGGALRNLITLSPLAAVICLYGFNYWMALWPLPAADTKTAKRKSTQPVTPVKRDELWVYVVFIILLAWISFTNELVYRQNYDPNKKDYTILWFLIVCCLLAILPVFSFARKRVYVVAGMLLVWQLTFTLWYENPQSHGNEERKGINDMTAFIHNSSLKDRKIFCGHPWYFWATGRHPNDTITTGEVSVRSKPGMQPGQLVIWEGHYTGEHYTNTPLPVFLNDTTFAPVYVSQNKDKEAVAVLFVKLYPQTQYNDRFFTNLVKEFPQNDRIPYFKGIYERDRKKAAAVSIQDFNAALALNPGGADIYLARGISYLLMKDKANGCRDLNQAALMGSQQALPLLQSYCK</sequence>
<comment type="caution">
    <text evidence="2">The sequence shown here is derived from an EMBL/GenBank/DDBJ whole genome shotgun (WGS) entry which is preliminary data.</text>
</comment>
<dbReference type="SUPFAM" id="SSF48452">
    <property type="entry name" value="TPR-like"/>
    <property type="match status" value="1"/>
</dbReference>
<feature type="transmembrane region" description="Helical" evidence="1">
    <location>
        <begin position="148"/>
        <end position="172"/>
    </location>
</feature>
<evidence type="ECO:0008006" key="4">
    <source>
        <dbReference type="Google" id="ProtNLM"/>
    </source>
</evidence>
<feature type="transmembrane region" description="Helical" evidence="1">
    <location>
        <begin position="233"/>
        <end position="253"/>
    </location>
</feature>
<feature type="transmembrane region" description="Helical" evidence="1">
    <location>
        <begin position="340"/>
        <end position="361"/>
    </location>
</feature>
<proteinExistence type="predicted"/>
<dbReference type="InterPro" id="IPR011990">
    <property type="entry name" value="TPR-like_helical_dom_sf"/>
</dbReference>
<keyword evidence="1" id="KW-0472">Membrane</keyword>
<dbReference type="Gene3D" id="1.25.40.10">
    <property type="entry name" value="Tetratricopeptide repeat domain"/>
    <property type="match status" value="1"/>
</dbReference>
<evidence type="ECO:0000256" key="1">
    <source>
        <dbReference type="SAM" id="Phobius"/>
    </source>
</evidence>